<keyword evidence="2" id="KW-1185">Reference proteome</keyword>
<evidence type="ECO:0000313" key="3">
    <source>
        <dbReference type="WBParaSite" id="MBELARI_LOCUS13601"/>
    </source>
</evidence>
<dbReference type="AlphaFoldDB" id="A0AAF3EHW4"/>
<proteinExistence type="predicted"/>
<evidence type="ECO:0000313" key="2">
    <source>
        <dbReference type="Proteomes" id="UP000887575"/>
    </source>
</evidence>
<name>A0AAF3EHW4_9BILA</name>
<reference evidence="3" key="1">
    <citation type="submission" date="2024-02" db="UniProtKB">
        <authorList>
            <consortium name="WormBaseParasite"/>
        </authorList>
    </citation>
    <scope>IDENTIFICATION</scope>
</reference>
<evidence type="ECO:0000256" key="1">
    <source>
        <dbReference type="SAM" id="MobiDB-lite"/>
    </source>
</evidence>
<feature type="region of interest" description="Disordered" evidence="1">
    <location>
        <begin position="1"/>
        <end position="53"/>
    </location>
</feature>
<dbReference type="WBParaSite" id="MBELARI_LOCUS13601">
    <property type="protein sequence ID" value="MBELARI_LOCUS13601"/>
    <property type="gene ID" value="MBELARI_LOCUS13601"/>
</dbReference>
<feature type="compositionally biased region" description="Basic residues" evidence="1">
    <location>
        <begin position="1"/>
        <end position="17"/>
    </location>
</feature>
<organism evidence="2 3">
    <name type="scientific">Mesorhabditis belari</name>
    <dbReference type="NCBI Taxonomy" id="2138241"/>
    <lineage>
        <taxon>Eukaryota</taxon>
        <taxon>Metazoa</taxon>
        <taxon>Ecdysozoa</taxon>
        <taxon>Nematoda</taxon>
        <taxon>Chromadorea</taxon>
        <taxon>Rhabditida</taxon>
        <taxon>Rhabditina</taxon>
        <taxon>Rhabditomorpha</taxon>
        <taxon>Rhabditoidea</taxon>
        <taxon>Rhabditidae</taxon>
        <taxon>Mesorhabditinae</taxon>
        <taxon>Mesorhabditis</taxon>
    </lineage>
</organism>
<sequence length="159" mass="18003">MEKRSIRCRLYVHKGQMKSKEKQGGRQLSESPNVPNQRKQSNMTTSSTVNKASLIETQLSEDDQLLRRTISTCAGVQKSSESFRSDMRKLALEKSEELFILGETKTLLDDTKRIIAQNETEPETPEELTKLAKMIEIGNKMADIYEKAVLSLNIIGLRA</sequence>
<dbReference type="Proteomes" id="UP000887575">
    <property type="component" value="Unassembled WGS sequence"/>
</dbReference>
<feature type="compositionally biased region" description="Polar residues" evidence="1">
    <location>
        <begin position="26"/>
        <end position="53"/>
    </location>
</feature>
<protein>
    <submittedName>
        <fullName evidence="3">Uncharacterized protein</fullName>
    </submittedName>
</protein>
<accession>A0AAF3EHW4</accession>